<keyword evidence="4 9" id="KW-0812">Transmembrane</keyword>
<dbReference type="Pfam" id="PF00916">
    <property type="entry name" value="Sulfate_transp"/>
    <property type="match status" value="1"/>
</dbReference>
<sequence>MTSRSRTSGESSRYAQGSVQNDERKASAAREISVRDSTDSNSIRSYPTLSGSYFSSSYSSRTPARSFFHQASHAPLDNPQYASLGVREKTQELAKYALGSDTPPPRRYTTSEPRDRTNSVTRVLANHNVTNKTGRSVDSLDETSLSEPLSHQPIPQSQLSNGKSTIGSRSLSTYGMPNGCSRSVSQYTAKDDERQPLLNQNKSASQERDVQYGTSNGLPSFKKGANSFVKHIYSAAINKGTGAWRTLQSPETWSSKSMKRYGANSVKTFSAVFLGTLLNILDGLSYGLILFPLGHPIFANTGPDGISMYYVSCIVSQLVFSLGATVFKGGVGSEMIEVVPFFHKMTYAIMAHMGEDDPAAVMATVIVSYAMSSILTGLIFLALGTFKLGNLVSFFPRNILTGCIGGVGFFLFVTGIEVSARIDGNLEYNYATLLKLFQADTIALWVTPLVLSIAILLLRTKAKSPLIMPAYYTSVAVIFYIVVKGIMRRDLEDVRASGWIFPKPEAGVPFYRFYSYFQFGLVNWGAIAQTIPSMFALSFFGIIHVPINVPALGLAVKEDNVDINRELIAHGLSNTLSGCVGSIQNYLVYANSYLVYQNGGDTRIAGLLLALATTAVWIAGPAMIGFIPVCVVGTLIFMLGIELLGEAVWDTWGKLHKLEYMTIIVIVLIMGIYDFVVGIVTGIVLACLNYVVQTSRTPAIRASYNGRIAESTVRRPPMDKRYLNQVSSQIRVEKLSGFLFFGTIVAVEAEIRALIDEEAYRQRPVRYVIIDFKHVTGIDFSAAEAFQRISRILHGRMVTMILSSVSFTTDVGKSLNMVGLFDSENAETPRVYEDLNNALEACENELIEVFHKHRLGIHTPPESKSISISPPRSSHEHSLKTAVLAPAFSSPRGNLLLQAAAHTIEEHGDMALTPDEDMVIRPAWKHFSQPVKIMLQTFEDVSAQNEDFWQRAALYFTRRALAAGTVLYSRGDEPDGFFLLESGRFRADYSLDQGSLHEIILPGTTCGELPFFSDTQRTSTVAAEQDSVAWLLTRERWGELEREDGEVARELLKVGFKLTSERMTAITSYMLVTAS</sequence>
<feature type="region of interest" description="Disordered" evidence="8">
    <location>
        <begin position="95"/>
        <end position="218"/>
    </location>
</feature>
<dbReference type="SUPFAM" id="SSF52091">
    <property type="entry name" value="SpoIIaa-like"/>
    <property type="match status" value="1"/>
</dbReference>
<feature type="compositionally biased region" description="Polar residues" evidence="8">
    <location>
        <begin position="127"/>
        <end position="188"/>
    </location>
</feature>
<dbReference type="SUPFAM" id="SSF51206">
    <property type="entry name" value="cAMP-binding domain-like"/>
    <property type="match status" value="1"/>
</dbReference>
<dbReference type="GO" id="GO:0034490">
    <property type="term" value="P:basic amino acid transmembrane import into vacuole"/>
    <property type="evidence" value="ECO:0007669"/>
    <property type="project" value="UniProtKB-ARBA"/>
</dbReference>
<dbReference type="Proteomes" id="UP000799437">
    <property type="component" value="Unassembled WGS sequence"/>
</dbReference>
<feature type="transmembrane region" description="Helical" evidence="9">
    <location>
        <begin position="268"/>
        <end position="289"/>
    </location>
</feature>
<evidence type="ECO:0000313" key="12">
    <source>
        <dbReference type="EMBL" id="KAF2761764.1"/>
    </source>
</evidence>
<dbReference type="CDD" id="cd00038">
    <property type="entry name" value="CAP_ED"/>
    <property type="match status" value="1"/>
</dbReference>
<dbReference type="Gene3D" id="2.60.120.10">
    <property type="entry name" value="Jelly Rolls"/>
    <property type="match status" value="1"/>
</dbReference>
<reference evidence="12" key="1">
    <citation type="journal article" date="2020" name="Stud. Mycol.">
        <title>101 Dothideomycetes genomes: a test case for predicting lifestyles and emergence of pathogens.</title>
        <authorList>
            <person name="Haridas S."/>
            <person name="Albert R."/>
            <person name="Binder M."/>
            <person name="Bloem J."/>
            <person name="Labutti K."/>
            <person name="Salamov A."/>
            <person name="Andreopoulos B."/>
            <person name="Baker S."/>
            <person name="Barry K."/>
            <person name="Bills G."/>
            <person name="Bluhm B."/>
            <person name="Cannon C."/>
            <person name="Castanera R."/>
            <person name="Culley D."/>
            <person name="Daum C."/>
            <person name="Ezra D."/>
            <person name="Gonzalez J."/>
            <person name="Henrissat B."/>
            <person name="Kuo A."/>
            <person name="Liang C."/>
            <person name="Lipzen A."/>
            <person name="Lutzoni F."/>
            <person name="Magnuson J."/>
            <person name="Mondo S."/>
            <person name="Nolan M."/>
            <person name="Ohm R."/>
            <person name="Pangilinan J."/>
            <person name="Park H.-J."/>
            <person name="Ramirez L."/>
            <person name="Alfaro M."/>
            <person name="Sun H."/>
            <person name="Tritt A."/>
            <person name="Yoshinaga Y."/>
            <person name="Zwiers L.-H."/>
            <person name="Turgeon B."/>
            <person name="Goodwin S."/>
            <person name="Spatafora J."/>
            <person name="Crous P."/>
            <person name="Grigoriev I."/>
        </authorList>
    </citation>
    <scope>NUCLEOTIDE SEQUENCE</scope>
    <source>
        <strain evidence="12">CBS 121739</strain>
    </source>
</reference>
<evidence type="ECO:0000256" key="7">
    <source>
        <dbReference type="ARBA" id="ARBA00023136"/>
    </source>
</evidence>
<dbReference type="EMBL" id="ML996566">
    <property type="protein sequence ID" value="KAF2761764.1"/>
    <property type="molecule type" value="Genomic_DNA"/>
</dbReference>
<dbReference type="PANTHER" id="PTHR43310:SF4">
    <property type="entry name" value="AFR304WP"/>
    <property type="match status" value="1"/>
</dbReference>
<proteinExistence type="predicted"/>
<feature type="domain" description="STAS" evidence="11">
    <location>
        <begin position="730"/>
        <end position="842"/>
    </location>
</feature>
<feature type="compositionally biased region" description="Low complexity" evidence="8">
    <location>
        <begin position="1"/>
        <end position="13"/>
    </location>
</feature>
<dbReference type="RefSeq" id="XP_033604215.1">
    <property type="nucleotide sequence ID" value="XM_033739619.1"/>
</dbReference>
<evidence type="ECO:0000313" key="13">
    <source>
        <dbReference type="Proteomes" id="UP000799437"/>
    </source>
</evidence>
<feature type="transmembrane region" description="Helical" evidence="9">
    <location>
        <begin position="359"/>
        <end position="386"/>
    </location>
</feature>
<evidence type="ECO:0000259" key="11">
    <source>
        <dbReference type="PROSITE" id="PS50801"/>
    </source>
</evidence>
<feature type="transmembrane region" description="Helical" evidence="9">
    <location>
        <begin position="607"/>
        <end position="640"/>
    </location>
</feature>
<feature type="compositionally biased region" description="Low complexity" evidence="8">
    <location>
        <begin position="45"/>
        <end position="55"/>
    </location>
</feature>
<dbReference type="GeneID" id="54480673"/>
<dbReference type="Pfam" id="PF00027">
    <property type="entry name" value="cNMP_binding"/>
    <property type="match status" value="1"/>
</dbReference>
<accession>A0A6A6WI52</accession>
<evidence type="ECO:0000256" key="5">
    <source>
        <dbReference type="ARBA" id="ARBA00022970"/>
    </source>
</evidence>
<organism evidence="12 13">
    <name type="scientific">Pseudovirgaria hyperparasitica</name>
    <dbReference type="NCBI Taxonomy" id="470096"/>
    <lineage>
        <taxon>Eukaryota</taxon>
        <taxon>Fungi</taxon>
        <taxon>Dikarya</taxon>
        <taxon>Ascomycota</taxon>
        <taxon>Pezizomycotina</taxon>
        <taxon>Dothideomycetes</taxon>
        <taxon>Dothideomycetes incertae sedis</taxon>
        <taxon>Acrospermales</taxon>
        <taxon>Acrospermaceae</taxon>
        <taxon>Pseudovirgaria</taxon>
    </lineage>
</organism>
<feature type="transmembrane region" description="Helical" evidence="9">
    <location>
        <begin position="436"/>
        <end position="458"/>
    </location>
</feature>
<keyword evidence="7 9" id="KW-0472">Membrane</keyword>
<dbReference type="InterPro" id="IPR011547">
    <property type="entry name" value="SLC26A/SulP_dom"/>
</dbReference>
<evidence type="ECO:0000256" key="9">
    <source>
        <dbReference type="SAM" id="Phobius"/>
    </source>
</evidence>
<dbReference type="InterPro" id="IPR014710">
    <property type="entry name" value="RmlC-like_jellyroll"/>
</dbReference>
<keyword evidence="13" id="KW-1185">Reference proteome</keyword>
<evidence type="ECO:0000259" key="10">
    <source>
        <dbReference type="PROSITE" id="PS50042"/>
    </source>
</evidence>
<dbReference type="OrthoDB" id="409725at2759"/>
<evidence type="ECO:0008006" key="14">
    <source>
        <dbReference type="Google" id="ProtNLM"/>
    </source>
</evidence>
<feature type="domain" description="Cyclic nucleotide-binding" evidence="10">
    <location>
        <begin position="955"/>
        <end position="1053"/>
    </location>
</feature>
<name>A0A6A6WI52_9PEZI</name>
<evidence type="ECO:0000256" key="1">
    <source>
        <dbReference type="ARBA" id="ARBA00004128"/>
    </source>
</evidence>
<dbReference type="FunFam" id="3.30.750.24:FF:000012">
    <property type="entry name" value="Sulfate transporter family protein"/>
    <property type="match status" value="1"/>
</dbReference>
<feature type="compositionally biased region" description="Basic and acidic residues" evidence="8">
    <location>
        <begin position="21"/>
        <end position="38"/>
    </location>
</feature>
<dbReference type="PROSITE" id="PS50042">
    <property type="entry name" value="CNMP_BINDING_3"/>
    <property type="match status" value="1"/>
</dbReference>
<evidence type="ECO:0000256" key="8">
    <source>
        <dbReference type="SAM" id="MobiDB-lite"/>
    </source>
</evidence>
<dbReference type="AlphaFoldDB" id="A0A6A6WI52"/>
<dbReference type="InterPro" id="IPR002645">
    <property type="entry name" value="STAS_dom"/>
</dbReference>
<gene>
    <name evidence="12" type="ORF">EJ05DRAFT_184459</name>
</gene>
<protein>
    <recommendedName>
        <fullName evidence="14">Sulfate transporter family protein-like protein</fullName>
    </recommendedName>
</protein>
<evidence type="ECO:0000256" key="3">
    <source>
        <dbReference type="ARBA" id="ARBA00022554"/>
    </source>
</evidence>
<feature type="transmembrane region" description="Helical" evidence="9">
    <location>
        <begin position="470"/>
        <end position="487"/>
    </location>
</feature>
<keyword evidence="6 9" id="KW-1133">Transmembrane helix</keyword>
<dbReference type="InterPro" id="IPR000595">
    <property type="entry name" value="cNMP-bd_dom"/>
</dbReference>
<dbReference type="PROSITE" id="PS50801">
    <property type="entry name" value="STAS"/>
    <property type="match status" value="1"/>
</dbReference>
<dbReference type="PANTHER" id="PTHR43310">
    <property type="entry name" value="SULFATE TRANSPORTER YBAR-RELATED"/>
    <property type="match status" value="1"/>
</dbReference>
<dbReference type="Gene3D" id="3.30.750.24">
    <property type="entry name" value="STAS domain"/>
    <property type="match status" value="1"/>
</dbReference>
<dbReference type="InterPro" id="IPR052706">
    <property type="entry name" value="Membrane-Transporter-like"/>
</dbReference>
<evidence type="ECO:0000256" key="2">
    <source>
        <dbReference type="ARBA" id="ARBA00022448"/>
    </source>
</evidence>
<keyword evidence="3" id="KW-0926">Vacuole</keyword>
<evidence type="ECO:0000256" key="4">
    <source>
        <dbReference type="ARBA" id="ARBA00022692"/>
    </source>
</evidence>
<dbReference type="InterPro" id="IPR036513">
    <property type="entry name" value="STAS_dom_sf"/>
</dbReference>
<dbReference type="Pfam" id="PF01740">
    <property type="entry name" value="STAS"/>
    <property type="match status" value="1"/>
</dbReference>
<dbReference type="InterPro" id="IPR018490">
    <property type="entry name" value="cNMP-bd_dom_sf"/>
</dbReference>
<comment type="subcellular location">
    <subcellularLocation>
        <location evidence="1">Vacuole membrane</location>
        <topology evidence="1">Multi-pass membrane protein</topology>
    </subcellularLocation>
</comment>
<feature type="transmembrane region" description="Helical" evidence="9">
    <location>
        <begin position="398"/>
        <end position="416"/>
    </location>
</feature>
<keyword evidence="2" id="KW-0813">Transport</keyword>
<evidence type="ECO:0000256" key="6">
    <source>
        <dbReference type="ARBA" id="ARBA00022989"/>
    </source>
</evidence>
<feature type="region of interest" description="Disordered" evidence="8">
    <location>
        <begin position="1"/>
        <end position="55"/>
    </location>
</feature>
<dbReference type="CDD" id="cd07042">
    <property type="entry name" value="STAS_SulP_like_sulfate_transporter"/>
    <property type="match status" value="1"/>
</dbReference>
<feature type="transmembrane region" description="Helical" evidence="9">
    <location>
        <begin position="660"/>
        <end position="692"/>
    </location>
</feature>
<dbReference type="GO" id="GO:0000329">
    <property type="term" value="C:fungal-type vacuole membrane"/>
    <property type="evidence" value="ECO:0007669"/>
    <property type="project" value="UniProtKB-ARBA"/>
</dbReference>
<dbReference type="SMART" id="SM00100">
    <property type="entry name" value="cNMP"/>
    <property type="match status" value="1"/>
</dbReference>
<keyword evidence="5" id="KW-0029">Amino-acid transport</keyword>